<feature type="domain" description="N-acetyltransferase" evidence="1">
    <location>
        <begin position="380"/>
        <end position="517"/>
    </location>
</feature>
<dbReference type="InterPro" id="IPR000182">
    <property type="entry name" value="GNAT_dom"/>
</dbReference>
<protein>
    <recommendedName>
        <fullName evidence="1">N-acetyltransferase domain-containing protein</fullName>
    </recommendedName>
</protein>
<dbReference type="PROSITE" id="PS51186">
    <property type="entry name" value="GNAT"/>
    <property type="match status" value="1"/>
</dbReference>
<dbReference type="InterPro" id="IPR015424">
    <property type="entry name" value="PyrdxlP-dep_Trfase"/>
</dbReference>
<dbReference type="GO" id="GO:0000271">
    <property type="term" value="P:polysaccharide biosynthetic process"/>
    <property type="evidence" value="ECO:0007669"/>
    <property type="project" value="TreeGrafter"/>
</dbReference>
<dbReference type="Gene3D" id="3.40.640.10">
    <property type="entry name" value="Type I PLP-dependent aspartate aminotransferase-like (Major domain)"/>
    <property type="match status" value="1"/>
</dbReference>
<reference evidence="2" key="1">
    <citation type="journal article" date="2020" name="Nature">
        <title>Giant virus diversity and host interactions through global metagenomics.</title>
        <authorList>
            <person name="Schulz F."/>
            <person name="Roux S."/>
            <person name="Paez-Espino D."/>
            <person name="Jungbluth S."/>
            <person name="Walsh D.A."/>
            <person name="Denef V.J."/>
            <person name="McMahon K.D."/>
            <person name="Konstantinidis K.T."/>
            <person name="Eloe-Fadrosh E.A."/>
            <person name="Kyrpides N.C."/>
            <person name="Woyke T."/>
        </authorList>
    </citation>
    <scope>NUCLEOTIDE SEQUENCE</scope>
    <source>
        <strain evidence="2">GVMAG-S-ERX556022-25</strain>
    </source>
</reference>
<dbReference type="GO" id="GO:0030170">
    <property type="term" value="F:pyridoxal phosphate binding"/>
    <property type="evidence" value="ECO:0007669"/>
    <property type="project" value="TreeGrafter"/>
</dbReference>
<dbReference type="PANTHER" id="PTHR30244:SF34">
    <property type="entry name" value="DTDP-4-AMINO-4,6-DIDEOXYGALACTOSE TRANSAMINASE"/>
    <property type="match status" value="1"/>
</dbReference>
<dbReference type="AlphaFoldDB" id="A0A6C0AXA2"/>
<organism evidence="2">
    <name type="scientific">viral metagenome</name>
    <dbReference type="NCBI Taxonomy" id="1070528"/>
    <lineage>
        <taxon>unclassified sequences</taxon>
        <taxon>metagenomes</taxon>
        <taxon>organismal metagenomes</taxon>
    </lineage>
</organism>
<dbReference type="NCBIfam" id="NF008687">
    <property type="entry name" value="PRK11706.1"/>
    <property type="match status" value="1"/>
</dbReference>
<dbReference type="InterPro" id="IPR016181">
    <property type="entry name" value="Acyl_CoA_acyltransferase"/>
</dbReference>
<dbReference type="InterPro" id="IPR000653">
    <property type="entry name" value="DegT/StrS_aminotransferase"/>
</dbReference>
<dbReference type="Pfam" id="PF13508">
    <property type="entry name" value="Acetyltransf_7"/>
    <property type="match status" value="1"/>
</dbReference>
<proteinExistence type="predicted"/>
<dbReference type="CDD" id="cd00616">
    <property type="entry name" value="AHBA_syn"/>
    <property type="match status" value="1"/>
</dbReference>
<dbReference type="SUPFAM" id="SSF55729">
    <property type="entry name" value="Acyl-CoA N-acyltransferases (Nat)"/>
    <property type="match status" value="1"/>
</dbReference>
<dbReference type="SUPFAM" id="SSF53383">
    <property type="entry name" value="PLP-dependent transferases"/>
    <property type="match status" value="1"/>
</dbReference>
<dbReference type="PANTHER" id="PTHR30244">
    <property type="entry name" value="TRANSAMINASE"/>
    <property type="match status" value="1"/>
</dbReference>
<accession>A0A6C0AXA2</accession>
<dbReference type="Gene3D" id="3.40.630.30">
    <property type="match status" value="1"/>
</dbReference>
<dbReference type="GO" id="GO:0008483">
    <property type="term" value="F:transaminase activity"/>
    <property type="evidence" value="ECO:0007669"/>
    <property type="project" value="TreeGrafter"/>
</dbReference>
<evidence type="ECO:0000259" key="1">
    <source>
        <dbReference type="PROSITE" id="PS51186"/>
    </source>
</evidence>
<dbReference type="EMBL" id="MN738808">
    <property type="protein sequence ID" value="QHS84378.1"/>
    <property type="molecule type" value="Genomic_DNA"/>
</dbReference>
<name>A0A6C0AXA2_9ZZZZ</name>
<evidence type="ECO:0000313" key="2">
    <source>
        <dbReference type="EMBL" id="QHS84378.1"/>
    </source>
</evidence>
<dbReference type="InterPro" id="IPR015421">
    <property type="entry name" value="PyrdxlP-dep_Trfase_major"/>
</dbReference>
<dbReference type="Pfam" id="PF01041">
    <property type="entry name" value="DegT_DnrJ_EryC1"/>
    <property type="match status" value="1"/>
</dbReference>
<sequence length="525" mass="61276">MIPYNCPYYHDSCIKNIKLTYKYGIQAGDGSFSKKCENILIEKYNFKKPLLVTSCTHALEMMAMLLNIKEGDEIIIPSYTFVSTASAFVQFGATIVCVDSKEDDPNIDPNEIIKNITQNTKAICIVHYAGWACDMDQIVKICEDNNIILLEDAAQAINSYYKNKPLGTFGAMSAFSFHETKNINCGEGGLLVINDDKYINRAEIIREKGTNRTSFFKGELSKYEWVDKGSSYLLSDILAAYLYPQLQDIDTIISYRKELWKIYHINMKKLESYNYFKVCYEHNDCIGNYHIFYLLFNSCDKLKEIKNLLKLNDILSTTHYVPLHISKYYKTHFGEISLLNSENFGKNILRLPLYNSLTIEYCNDICNVITSYIKHNFFHIKHSQLNYEYLDMIIKLKSQFWNFSKDSQLKWINKNVNKNDIHILLFEKEKLIGYGLIMKKNCNIVDSIIIDQNYKSKGYGGKLIQYITNYIQYSGFLLCEEKNISFYEKYGWLQNNNLEIIGKDVRDNLYKMSYKLIQNNIMYNI</sequence>
<dbReference type="GO" id="GO:0016747">
    <property type="term" value="F:acyltransferase activity, transferring groups other than amino-acyl groups"/>
    <property type="evidence" value="ECO:0007669"/>
    <property type="project" value="InterPro"/>
</dbReference>